<dbReference type="PIRSF" id="PIRSF000337">
    <property type="entry name" value="NTA_MOA"/>
    <property type="match status" value="1"/>
</dbReference>
<keyword evidence="3" id="KW-0560">Oxidoreductase</keyword>
<feature type="binding site" evidence="6">
    <location>
        <position position="98"/>
    </location>
    <ligand>
        <name>FMN</name>
        <dbReference type="ChEBI" id="CHEBI:58210"/>
    </ligand>
</feature>
<keyword evidence="1 6" id="KW-0285">Flavoprotein</keyword>
<evidence type="ECO:0000313" key="8">
    <source>
        <dbReference type="EMBL" id="ABV96520.1"/>
    </source>
</evidence>
<dbReference type="Pfam" id="PF00296">
    <property type="entry name" value="Bac_luciferase"/>
    <property type="match status" value="1"/>
</dbReference>
<dbReference type="AlphaFoldDB" id="A8M150"/>
<dbReference type="PANTHER" id="PTHR30011">
    <property type="entry name" value="ALKANESULFONATE MONOOXYGENASE-RELATED"/>
    <property type="match status" value="1"/>
</dbReference>
<dbReference type="InterPro" id="IPR016215">
    <property type="entry name" value="NTA_MOA"/>
</dbReference>
<keyword evidence="2 6" id="KW-0288">FMN</keyword>
<feature type="binding site" evidence="6">
    <location>
        <position position="152"/>
    </location>
    <ligand>
        <name>FMN</name>
        <dbReference type="ChEBI" id="CHEBI:58210"/>
    </ligand>
</feature>
<feature type="binding site" evidence="6">
    <location>
        <position position="211"/>
    </location>
    <ligand>
        <name>FMN</name>
        <dbReference type="ChEBI" id="CHEBI:58210"/>
    </ligand>
</feature>
<dbReference type="NCBIfam" id="TIGR03860">
    <property type="entry name" value="FMN_nitrolo"/>
    <property type="match status" value="1"/>
</dbReference>
<organism evidence="8">
    <name type="scientific">Salinispora arenicola (strain CNS-205)</name>
    <dbReference type="NCBI Taxonomy" id="391037"/>
    <lineage>
        <taxon>Bacteria</taxon>
        <taxon>Bacillati</taxon>
        <taxon>Actinomycetota</taxon>
        <taxon>Actinomycetes</taxon>
        <taxon>Micromonosporales</taxon>
        <taxon>Micromonosporaceae</taxon>
        <taxon>Salinispora</taxon>
    </lineage>
</organism>
<dbReference type="HOGENOM" id="CLU_022256_1_2_11"/>
<evidence type="ECO:0000259" key="7">
    <source>
        <dbReference type="Pfam" id="PF00296"/>
    </source>
</evidence>
<evidence type="ECO:0000256" key="1">
    <source>
        <dbReference type="ARBA" id="ARBA00022630"/>
    </source>
</evidence>
<dbReference type="STRING" id="391037.Sare_0592"/>
<feature type="domain" description="Luciferase-like" evidence="7">
    <location>
        <begin position="24"/>
        <end position="397"/>
    </location>
</feature>
<evidence type="ECO:0000256" key="4">
    <source>
        <dbReference type="ARBA" id="ARBA00023033"/>
    </source>
</evidence>
<dbReference type="SUPFAM" id="SSF51679">
    <property type="entry name" value="Bacterial luciferase-like"/>
    <property type="match status" value="1"/>
</dbReference>
<evidence type="ECO:0000256" key="2">
    <source>
        <dbReference type="ARBA" id="ARBA00022643"/>
    </source>
</evidence>
<dbReference type="GO" id="GO:0004497">
    <property type="term" value="F:monooxygenase activity"/>
    <property type="evidence" value="ECO:0007669"/>
    <property type="project" value="UniProtKB-KW"/>
</dbReference>
<dbReference type="InterPro" id="IPR036661">
    <property type="entry name" value="Luciferase-like_sf"/>
</dbReference>
<feature type="binding site" evidence="6">
    <location>
        <position position="58"/>
    </location>
    <ligand>
        <name>FMN</name>
        <dbReference type="ChEBI" id="CHEBI:58210"/>
    </ligand>
</feature>
<dbReference type="InterPro" id="IPR011251">
    <property type="entry name" value="Luciferase-like_dom"/>
</dbReference>
<evidence type="ECO:0000256" key="5">
    <source>
        <dbReference type="ARBA" id="ARBA00033748"/>
    </source>
</evidence>
<dbReference type="eggNOG" id="COG2141">
    <property type="taxonomic scope" value="Bacteria"/>
</dbReference>
<dbReference type="PANTHER" id="PTHR30011:SF16">
    <property type="entry name" value="C2H2 FINGER DOMAIN TRANSCRIPTION FACTOR (EUROFUNG)-RELATED"/>
    <property type="match status" value="1"/>
</dbReference>
<proteinExistence type="inferred from homology"/>
<dbReference type="EMBL" id="CP000850">
    <property type="protein sequence ID" value="ABV96520.1"/>
    <property type="molecule type" value="Genomic_DNA"/>
</dbReference>
<dbReference type="OrthoDB" id="4437611at2"/>
<name>A8M150_SALAI</name>
<gene>
    <name evidence="8" type="ordered locus">Sare_0592</name>
</gene>
<reference evidence="8" key="1">
    <citation type="submission" date="2007-10" db="EMBL/GenBank/DDBJ databases">
        <title>Complete sequence of Salinispora arenicola CNS-205.</title>
        <authorList>
            <consortium name="US DOE Joint Genome Institute"/>
            <person name="Copeland A."/>
            <person name="Lucas S."/>
            <person name="Lapidus A."/>
            <person name="Barry K."/>
            <person name="Glavina del Rio T."/>
            <person name="Dalin E."/>
            <person name="Tice H."/>
            <person name="Pitluck S."/>
            <person name="Foster B."/>
            <person name="Schmutz J."/>
            <person name="Larimer F."/>
            <person name="Land M."/>
            <person name="Hauser L."/>
            <person name="Kyrpides N."/>
            <person name="Ivanova N."/>
            <person name="Jensen P.R."/>
            <person name="Moore B.S."/>
            <person name="Penn K."/>
            <person name="Jenkins C."/>
            <person name="Udwary D."/>
            <person name="Xiang L."/>
            <person name="Gontang E."/>
            <person name="Richardson P."/>
        </authorList>
    </citation>
    <scope>NUCLEOTIDE SEQUENCE [LARGE SCALE GENOMIC DNA]</scope>
    <source>
        <strain evidence="8">CNS-205</strain>
    </source>
</reference>
<protein>
    <submittedName>
        <fullName evidence="8">Xenobiotic compound monooxygenase, DszA family, A subunit</fullName>
    </submittedName>
</protein>
<keyword evidence="4 8" id="KW-0503">Monooxygenase</keyword>
<dbReference type="GO" id="GO:0016705">
    <property type="term" value="F:oxidoreductase activity, acting on paired donors, with incorporation or reduction of molecular oxygen"/>
    <property type="evidence" value="ECO:0007669"/>
    <property type="project" value="InterPro"/>
</dbReference>
<dbReference type="Gene3D" id="3.20.20.30">
    <property type="entry name" value="Luciferase-like domain"/>
    <property type="match status" value="1"/>
</dbReference>
<evidence type="ECO:0000256" key="6">
    <source>
        <dbReference type="PIRSR" id="PIRSR000337-1"/>
    </source>
</evidence>
<evidence type="ECO:0000256" key="3">
    <source>
        <dbReference type="ARBA" id="ARBA00023002"/>
    </source>
</evidence>
<dbReference type="KEGG" id="saq:Sare_0592"/>
<accession>A8M150</accession>
<dbReference type="PATRIC" id="fig|391037.6.peg.605"/>
<sequence length="453" mass="49693">MSVQRTLHLGLMFWATGTHAAGWRHPDAQADAAYDIELLQEVSRAVERAKFDFVFLGDRLAIDPALQYSNPAQISRLEPFTTAAAIAAATTHIGIVVTANPTYSDPYGIARLLASLDQLSGGRAAWNLVTGADSAAALNFGREAYWDTEKRYDWAEETLQVVRALWDSAPDLDGTGGRPIHHRGAYFSVDGPLDVCRPPQGQVVLLNAGTSDRSRALGAREADMVFAGPQPTLAARREFYADIQTRAARYGRVDHVTVLPGLTPIVAPTTEEAVARYDQLNSLLMLAPEEEVGELVRAGGIGEGYRHNRTSASRLFGVDLRRYDLAAEVPAETLAAVSEEGRRRLAEITRLTRRTANGPNRITYGDLVHATPTQLAHTVVGNPYEVADVIQEWFEERLADGFNIYPSQVPGSVTDFVELVVPELQRRGIFRKDYPGTTLRDHLGLPVSPRRSV</sequence>
<dbReference type="InterPro" id="IPR051260">
    <property type="entry name" value="Diverse_substr_monoxygenases"/>
</dbReference>
<comment type="similarity">
    <text evidence="5">Belongs to the NtaA/SnaA/DszA monooxygenase family.</text>
</comment>